<dbReference type="RefSeq" id="WP_277580485.1">
    <property type="nucleotide sequence ID" value="NZ_JAMBPV010000001.1"/>
</dbReference>
<keyword evidence="3 5" id="KW-1133">Transmembrane helix</keyword>
<evidence type="ECO:0000256" key="3">
    <source>
        <dbReference type="ARBA" id="ARBA00022989"/>
    </source>
</evidence>
<evidence type="ECO:0000313" key="6">
    <source>
        <dbReference type="EMBL" id="MDG0857764.1"/>
    </source>
</evidence>
<dbReference type="InterPro" id="IPR019109">
    <property type="entry name" value="MamF_MmsF"/>
</dbReference>
<dbReference type="Proteomes" id="UP001152302">
    <property type="component" value="Unassembled WGS sequence"/>
</dbReference>
<dbReference type="Pfam" id="PF09685">
    <property type="entry name" value="MamF_MmsF"/>
    <property type="match status" value="1"/>
</dbReference>
<sequence length="121" mass="13488">MSEKMLHHDTQSGRVLAAVSYFSIFFAPIILPIILWIFADKPASTHAAKSLVYHIITYIGPILLVLSAAFGTTIIDQQNTTIAIIAIVVAILLLVVTIWYTIKNIYRGIKVLISEDAYFRP</sequence>
<gene>
    <name evidence="6" type="ORF">M4L21_00365</name>
</gene>
<feature type="transmembrane region" description="Helical" evidence="5">
    <location>
        <begin position="81"/>
        <end position="102"/>
    </location>
</feature>
<dbReference type="EMBL" id="JAMBPX010000001">
    <property type="protein sequence ID" value="MDG0857764.1"/>
    <property type="molecule type" value="Genomic_DNA"/>
</dbReference>
<evidence type="ECO:0000256" key="2">
    <source>
        <dbReference type="ARBA" id="ARBA00022692"/>
    </source>
</evidence>
<keyword evidence="4 5" id="KW-0472">Membrane</keyword>
<keyword evidence="2 5" id="KW-0812">Transmembrane</keyword>
<evidence type="ECO:0000256" key="4">
    <source>
        <dbReference type="ARBA" id="ARBA00023136"/>
    </source>
</evidence>
<evidence type="ECO:0000256" key="1">
    <source>
        <dbReference type="ARBA" id="ARBA00004141"/>
    </source>
</evidence>
<reference evidence="6" key="1">
    <citation type="submission" date="2022-05" db="EMBL/GenBank/DDBJ databases">
        <title>Comparative genomics of Staphylococcus equorum isolates.</title>
        <authorList>
            <person name="Luelf R.H."/>
        </authorList>
    </citation>
    <scope>NUCLEOTIDE SEQUENCE</scope>
    <source>
        <strain evidence="6">TMW 2.2343</strain>
    </source>
</reference>
<comment type="caution">
    <text evidence="6">The sequence shown here is derived from an EMBL/GenBank/DDBJ whole genome shotgun (WGS) entry which is preliminary data.</text>
</comment>
<feature type="transmembrane region" description="Helical" evidence="5">
    <location>
        <begin position="51"/>
        <end position="75"/>
    </location>
</feature>
<evidence type="ECO:0008006" key="8">
    <source>
        <dbReference type="Google" id="ProtNLM"/>
    </source>
</evidence>
<accession>A0A9X4L791</accession>
<feature type="transmembrane region" description="Helical" evidence="5">
    <location>
        <begin position="15"/>
        <end position="39"/>
    </location>
</feature>
<proteinExistence type="predicted"/>
<protein>
    <recommendedName>
        <fullName evidence="8">DUF4870 domain-containing protein</fullName>
    </recommendedName>
</protein>
<evidence type="ECO:0000313" key="7">
    <source>
        <dbReference type="Proteomes" id="UP001152302"/>
    </source>
</evidence>
<evidence type="ECO:0000256" key="5">
    <source>
        <dbReference type="SAM" id="Phobius"/>
    </source>
</evidence>
<organism evidence="6 7">
    <name type="scientific">Staphylococcus equorum</name>
    <dbReference type="NCBI Taxonomy" id="246432"/>
    <lineage>
        <taxon>Bacteria</taxon>
        <taxon>Bacillati</taxon>
        <taxon>Bacillota</taxon>
        <taxon>Bacilli</taxon>
        <taxon>Bacillales</taxon>
        <taxon>Staphylococcaceae</taxon>
        <taxon>Staphylococcus</taxon>
    </lineage>
</organism>
<name>A0A9X4L791_9STAP</name>
<comment type="subcellular location">
    <subcellularLocation>
        <location evidence="1">Membrane</location>
        <topology evidence="1">Multi-pass membrane protein</topology>
    </subcellularLocation>
</comment>
<dbReference type="AlphaFoldDB" id="A0A9X4L791"/>